<dbReference type="KEGG" id="fki:FK004_03705"/>
<gene>
    <name evidence="1" type="ORF">FK004_03705</name>
</gene>
<proteinExistence type="predicted"/>
<reference evidence="1 2" key="1">
    <citation type="submission" date="2017-04" db="EMBL/GenBank/DDBJ databases">
        <title>Complete genome sequence of Flavobacterium kingsejong AJ004.</title>
        <authorList>
            <person name="Lee P.C."/>
        </authorList>
    </citation>
    <scope>NUCLEOTIDE SEQUENCE [LARGE SCALE GENOMIC DNA]</scope>
    <source>
        <strain evidence="1 2">AJ004</strain>
    </source>
</reference>
<dbReference type="Proteomes" id="UP000244677">
    <property type="component" value="Chromosome"/>
</dbReference>
<dbReference type="RefSeq" id="WP_108736041.1">
    <property type="nucleotide sequence ID" value="NZ_CP020919.1"/>
</dbReference>
<organism evidence="1 2">
    <name type="scientific">Flavobacterium kingsejongi</name>
    <dbReference type="NCBI Taxonomy" id="1678728"/>
    <lineage>
        <taxon>Bacteria</taxon>
        <taxon>Pseudomonadati</taxon>
        <taxon>Bacteroidota</taxon>
        <taxon>Flavobacteriia</taxon>
        <taxon>Flavobacteriales</taxon>
        <taxon>Flavobacteriaceae</taxon>
        <taxon>Flavobacterium</taxon>
    </lineage>
</organism>
<dbReference type="EMBL" id="CP020919">
    <property type="protein sequence ID" value="AWG24399.1"/>
    <property type="molecule type" value="Genomic_DNA"/>
</dbReference>
<sequence length="86" mass="10211">MKLVNVVSTIDSIEDDYIIFQEDIEKFDSNVLLSYAEDGEIKENNRRKYHYLIEVFLAKEFIIDWIQSLNYKLRNDEIAKGCSIML</sequence>
<evidence type="ECO:0000313" key="1">
    <source>
        <dbReference type="EMBL" id="AWG24399.1"/>
    </source>
</evidence>
<accession>A0A2S1LL26</accession>
<dbReference type="AlphaFoldDB" id="A0A2S1LL26"/>
<name>A0A2S1LL26_9FLAO</name>
<protein>
    <submittedName>
        <fullName evidence="1">Uncharacterized protein</fullName>
    </submittedName>
</protein>
<evidence type="ECO:0000313" key="2">
    <source>
        <dbReference type="Proteomes" id="UP000244677"/>
    </source>
</evidence>
<dbReference type="OrthoDB" id="981556at2"/>
<keyword evidence="2" id="KW-1185">Reference proteome</keyword>